<dbReference type="Gene3D" id="1.10.357.20">
    <property type="entry name" value="SLC41 divalent cation transporters, integral membrane domain"/>
    <property type="match status" value="1"/>
</dbReference>
<keyword evidence="4 9" id="KW-0812">Transmembrane</keyword>
<feature type="region of interest" description="Disordered" evidence="8">
    <location>
        <begin position="52"/>
        <end position="71"/>
    </location>
</feature>
<evidence type="ECO:0000256" key="8">
    <source>
        <dbReference type="SAM" id="MobiDB-lite"/>
    </source>
</evidence>
<reference evidence="11" key="1">
    <citation type="submission" date="2021-01" db="EMBL/GenBank/DDBJ databases">
        <authorList>
            <person name="Corre E."/>
            <person name="Pelletier E."/>
            <person name="Niang G."/>
            <person name="Scheremetjew M."/>
            <person name="Finn R."/>
            <person name="Kale V."/>
            <person name="Holt S."/>
            <person name="Cochrane G."/>
            <person name="Meng A."/>
            <person name="Brown T."/>
            <person name="Cohen L."/>
        </authorList>
    </citation>
    <scope>NUCLEOTIDE SEQUENCE</scope>
    <source>
        <strain evidence="11">CCMP2084</strain>
    </source>
</reference>
<keyword evidence="7 9" id="KW-0472">Membrane</keyword>
<evidence type="ECO:0000259" key="10">
    <source>
        <dbReference type="Pfam" id="PF01769"/>
    </source>
</evidence>
<dbReference type="GO" id="GO:0008324">
    <property type="term" value="F:monoatomic cation transmembrane transporter activity"/>
    <property type="evidence" value="ECO:0007669"/>
    <property type="project" value="InterPro"/>
</dbReference>
<protein>
    <recommendedName>
        <fullName evidence="10">SLC41A/MgtE integral membrane domain-containing protein</fullName>
    </recommendedName>
</protein>
<gene>
    <name evidence="11" type="ORF">ASEP1449_LOCUS18629</name>
</gene>
<dbReference type="SUPFAM" id="SSF161093">
    <property type="entry name" value="MgtE membrane domain-like"/>
    <property type="match status" value="1"/>
</dbReference>
<dbReference type="PANTHER" id="PTHR41394">
    <property type="entry name" value="MAGNESIUM TRANSPORTER MGTE"/>
    <property type="match status" value="1"/>
</dbReference>
<dbReference type="Pfam" id="PF01769">
    <property type="entry name" value="MgtE"/>
    <property type="match status" value="1"/>
</dbReference>
<keyword evidence="6 9" id="KW-1133">Transmembrane helix</keyword>
<dbReference type="AlphaFoldDB" id="A0A7S2XTH4"/>
<feature type="region of interest" description="Disordered" evidence="8">
    <location>
        <begin position="99"/>
        <end position="118"/>
    </location>
</feature>
<evidence type="ECO:0000256" key="9">
    <source>
        <dbReference type="SAM" id="Phobius"/>
    </source>
</evidence>
<evidence type="ECO:0000256" key="4">
    <source>
        <dbReference type="ARBA" id="ARBA00022692"/>
    </source>
</evidence>
<organism evidence="11">
    <name type="scientific">Attheya septentrionalis</name>
    <dbReference type="NCBI Taxonomy" id="420275"/>
    <lineage>
        <taxon>Eukaryota</taxon>
        <taxon>Sar</taxon>
        <taxon>Stramenopiles</taxon>
        <taxon>Ochrophyta</taxon>
        <taxon>Bacillariophyta</taxon>
        <taxon>Coscinodiscophyceae</taxon>
        <taxon>Chaetocerotophycidae</taxon>
        <taxon>Chaetocerotales</taxon>
        <taxon>Attheyaceae</taxon>
        <taxon>Attheya</taxon>
    </lineage>
</organism>
<feature type="transmembrane region" description="Helical" evidence="9">
    <location>
        <begin position="298"/>
        <end position="327"/>
    </location>
</feature>
<evidence type="ECO:0000313" key="11">
    <source>
        <dbReference type="EMBL" id="CAD9826795.1"/>
    </source>
</evidence>
<feature type="transmembrane region" description="Helical" evidence="9">
    <location>
        <begin position="270"/>
        <end position="292"/>
    </location>
</feature>
<feature type="domain" description="SLC41A/MgtE integral membrane" evidence="10">
    <location>
        <begin position="230"/>
        <end position="354"/>
    </location>
</feature>
<dbReference type="EMBL" id="HBHQ01027506">
    <property type="protein sequence ID" value="CAD9826795.1"/>
    <property type="molecule type" value="Transcribed_RNA"/>
</dbReference>
<dbReference type="InterPro" id="IPR036739">
    <property type="entry name" value="SLC41_membr_dom_sf"/>
</dbReference>
<comment type="similarity">
    <text evidence="2">Belongs to the SLC41A transporter family.</text>
</comment>
<evidence type="ECO:0000256" key="7">
    <source>
        <dbReference type="ARBA" id="ARBA00023136"/>
    </source>
</evidence>
<evidence type="ECO:0000256" key="1">
    <source>
        <dbReference type="ARBA" id="ARBA00004141"/>
    </source>
</evidence>
<sequence>MPQSQDCCGGTQFLVPRRTHFERRRSVSFRSSRIVFLVVLLLASFSLPVIHGSSSSSSSSSSNSSSSSSSSALSDYFVTRALRRKRGLFLPASSTASILTMPPTTTTTRQPTKQMEDSSVLQELKETIRRQAAEIETLKKQQAHDPSSQSQGTSVTATANAKSTAAGTGGHHGPPVLLDELDYLQTSCWMLGRKRVGWLSVFLCSLSLTALIVNQFEETLSRQIELAYFVPLLAGHGGNTGGQTVGTVLAAFGSGTISQKDAPRVICKEACTGAMVGSLLGTCVGLVCYFLMGISTEVSWVVACTIPLVSFIAATLASALPFLCLVFDLDPTVIAAPAMTSLVDVSGLLSYFLIANFIFRLFKIEL</sequence>
<comment type="subcellular location">
    <subcellularLocation>
        <location evidence="1">Membrane</location>
        <topology evidence="1">Multi-pass membrane protein</topology>
    </subcellularLocation>
</comment>
<name>A0A7S2XTH4_9STRA</name>
<proteinExistence type="inferred from homology"/>
<keyword evidence="3" id="KW-0813">Transport</keyword>
<evidence type="ECO:0000256" key="2">
    <source>
        <dbReference type="ARBA" id="ARBA00009749"/>
    </source>
</evidence>
<feature type="transmembrane region" description="Helical" evidence="9">
    <location>
        <begin position="339"/>
        <end position="359"/>
    </location>
</feature>
<feature type="region of interest" description="Disordered" evidence="8">
    <location>
        <begin position="137"/>
        <end position="172"/>
    </location>
</feature>
<evidence type="ECO:0000256" key="6">
    <source>
        <dbReference type="ARBA" id="ARBA00022989"/>
    </source>
</evidence>
<dbReference type="PANTHER" id="PTHR41394:SF8">
    <property type="entry name" value="MAGNESIUM TRANSPORTER MGTE"/>
    <property type="match status" value="1"/>
</dbReference>
<feature type="compositionally biased region" description="Low complexity" evidence="8">
    <location>
        <begin position="100"/>
        <end position="112"/>
    </location>
</feature>
<accession>A0A7S2XTH4</accession>
<evidence type="ECO:0000256" key="5">
    <source>
        <dbReference type="ARBA" id="ARBA00022842"/>
    </source>
</evidence>
<dbReference type="GO" id="GO:0016020">
    <property type="term" value="C:membrane"/>
    <property type="evidence" value="ECO:0007669"/>
    <property type="project" value="UniProtKB-SubCell"/>
</dbReference>
<dbReference type="InterPro" id="IPR006667">
    <property type="entry name" value="SLC41_membr_dom"/>
</dbReference>
<feature type="transmembrane region" description="Helical" evidence="9">
    <location>
        <begin position="34"/>
        <end position="51"/>
    </location>
</feature>
<keyword evidence="5" id="KW-0460">Magnesium</keyword>
<evidence type="ECO:0000256" key="3">
    <source>
        <dbReference type="ARBA" id="ARBA00022448"/>
    </source>
</evidence>
<feature type="compositionally biased region" description="Polar residues" evidence="8">
    <location>
        <begin position="144"/>
        <end position="166"/>
    </location>
</feature>